<organism evidence="5 6">
    <name type="scientific">Anaerospora hongkongensis</name>
    <dbReference type="NCBI Taxonomy" id="244830"/>
    <lineage>
        <taxon>Bacteria</taxon>
        <taxon>Bacillati</taxon>
        <taxon>Bacillota</taxon>
        <taxon>Negativicutes</taxon>
        <taxon>Selenomonadales</taxon>
        <taxon>Sporomusaceae</taxon>
        <taxon>Anaerospora</taxon>
    </lineage>
</organism>
<dbReference type="InterPro" id="IPR001539">
    <property type="entry name" value="Peptidase_U32"/>
</dbReference>
<dbReference type="Pfam" id="PF16325">
    <property type="entry name" value="Peptidase_U32_C"/>
    <property type="match status" value="1"/>
</dbReference>
<evidence type="ECO:0000256" key="1">
    <source>
        <dbReference type="ARBA" id="ARBA00022670"/>
    </source>
</evidence>
<feature type="domain" description="Peptidase family U32 C-terminal" evidence="4">
    <location>
        <begin position="321"/>
        <end position="403"/>
    </location>
</feature>
<proteinExistence type="inferred from homology"/>
<dbReference type="Pfam" id="PF01136">
    <property type="entry name" value="Peptidase_U32"/>
    <property type="match status" value="1"/>
</dbReference>
<dbReference type="PROSITE" id="PS01276">
    <property type="entry name" value="PEPTIDASE_U32"/>
    <property type="match status" value="1"/>
</dbReference>
<dbReference type="AlphaFoldDB" id="A0A4R1PYX5"/>
<comment type="caution">
    <text evidence="5">The sequence shown here is derived from an EMBL/GenBank/DDBJ whole genome shotgun (WGS) entry which is preliminary data.</text>
</comment>
<dbReference type="RefSeq" id="WP_132082197.1">
    <property type="nucleotide sequence ID" value="NZ_SLUI01000010.1"/>
</dbReference>
<keyword evidence="6" id="KW-1185">Reference proteome</keyword>
<comment type="similarity">
    <text evidence="3">Belongs to the peptidase U32 family.</text>
</comment>
<name>A0A4R1PYX5_9FIRM</name>
<dbReference type="InterPro" id="IPR051454">
    <property type="entry name" value="RNA/ubiquinone_mod_enzymes"/>
</dbReference>
<dbReference type="PANTHER" id="PTHR30217:SF6">
    <property type="entry name" value="TRNA HYDROXYLATION PROTEIN P"/>
    <property type="match status" value="1"/>
</dbReference>
<evidence type="ECO:0000256" key="3">
    <source>
        <dbReference type="ARBA" id="ARBA00038374"/>
    </source>
</evidence>
<dbReference type="GO" id="GO:0008233">
    <property type="term" value="F:peptidase activity"/>
    <property type="evidence" value="ECO:0007669"/>
    <property type="project" value="UniProtKB-KW"/>
</dbReference>
<protein>
    <submittedName>
        <fullName evidence="5">Putative protease</fullName>
    </submittedName>
</protein>
<dbReference type="EMBL" id="SLUI01000010">
    <property type="protein sequence ID" value="TCL35853.1"/>
    <property type="molecule type" value="Genomic_DNA"/>
</dbReference>
<reference evidence="5 6" key="1">
    <citation type="submission" date="2019-03" db="EMBL/GenBank/DDBJ databases">
        <title>Genomic Encyclopedia of Type Strains, Phase IV (KMG-IV): sequencing the most valuable type-strain genomes for metagenomic binning, comparative biology and taxonomic classification.</title>
        <authorList>
            <person name="Goeker M."/>
        </authorList>
    </citation>
    <scope>NUCLEOTIDE SEQUENCE [LARGE SCALE GENOMIC DNA]</scope>
    <source>
        <strain evidence="5 6">DSM 15969</strain>
    </source>
</reference>
<evidence type="ECO:0000259" key="4">
    <source>
        <dbReference type="Pfam" id="PF16325"/>
    </source>
</evidence>
<keyword evidence="2" id="KW-0378">Hydrolase</keyword>
<sequence length="410" mass="46559">MKHFELLAPAGNMEKLQMALLYGADAVYMGGKSFGLRAFSDNFTDEELREAVAFTHSQGKKAYITVNIFPHNEDLPALPDYIRYIRDIGADAVIISDLGVFRTIREVAPDLPIHISTQANNTNWASVKFWEELGVSRVVLAREISLEDISLIRHKVDIELEAFIHGAMCISYSGRCLLSNYFTQNRDANRGECAQVCRWKFNVVEEKRPDQYYPVLEDERGTYLFNSKDLCLLAHIPQLAASGLTSFKIEGRMKSVHYVATVTRVYRAALDAYQANPEKFAVREEWWQELNKISHRPYTSGFYFGKPNENDQIYSGSSNTQTHDFVGLVRSYDAERQVAVVEQRNNIKLGEEIEIAQPGQPNFTQVIQSMTDIEGNPIQAAPHPQQLVIMPVSQPVVPFAMLRRKVKDSE</sequence>
<dbReference type="InterPro" id="IPR032525">
    <property type="entry name" value="Peptidase_U32_C"/>
</dbReference>
<dbReference type="Gene3D" id="2.40.30.10">
    <property type="entry name" value="Translation factors"/>
    <property type="match status" value="1"/>
</dbReference>
<keyword evidence="1 5" id="KW-0645">Protease</keyword>
<accession>A0A4R1PYX5</accession>
<dbReference type="OrthoDB" id="9807498at2"/>
<dbReference type="GO" id="GO:0006508">
    <property type="term" value="P:proteolysis"/>
    <property type="evidence" value="ECO:0007669"/>
    <property type="project" value="UniProtKB-KW"/>
</dbReference>
<gene>
    <name evidence="5" type="ORF">EV210_11097</name>
</gene>
<dbReference type="Proteomes" id="UP000295063">
    <property type="component" value="Unassembled WGS sequence"/>
</dbReference>
<evidence type="ECO:0000256" key="2">
    <source>
        <dbReference type="ARBA" id="ARBA00022801"/>
    </source>
</evidence>
<dbReference type="PANTHER" id="PTHR30217">
    <property type="entry name" value="PEPTIDASE U32 FAMILY"/>
    <property type="match status" value="1"/>
</dbReference>
<evidence type="ECO:0000313" key="5">
    <source>
        <dbReference type="EMBL" id="TCL35853.1"/>
    </source>
</evidence>
<evidence type="ECO:0000313" key="6">
    <source>
        <dbReference type="Proteomes" id="UP000295063"/>
    </source>
</evidence>